<name>A0A4Z2HPK3_9TELE</name>
<evidence type="ECO:0000313" key="3">
    <source>
        <dbReference type="Proteomes" id="UP000314294"/>
    </source>
</evidence>
<dbReference type="EMBL" id="SRLO01000203">
    <property type="protein sequence ID" value="TNN67501.1"/>
    <property type="molecule type" value="Genomic_DNA"/>
</dbReference>
<sequence length="75" mass="7984">MERSPAGLQRSDNPSGATPSYAPEKSVYVRATKAAAQITARQQPEETGTLLSAGQHLRLPDNPCGQQDDDEEACA</sequence>
<dbReference type="Proteomes" id="UP000314294">
    <property type="component" value="Unassembled WGS sequence"/>
</dbReference>
<protein>
    <submittedName>
        <fullName evidence="2">Uncharacterized protein</fullName>
    </submittedName>
</protein>
<feature type="compositionally biased region" description="Polar residues" evidence="1">
    <location>
        <begin position="39"/>
        <end position="52"/>
    </location>
</feature>
<keyword evidence="3" id="KW-1185">Reference proteome</keyword>
<dbReference type="AlphaFoldDB" id="A0A4Z2HPK3"/>
<feature type="region of interest" description="Disordered" evidence="1">
    <location>
        <begin position="38"/>
        <end position="75"/>
    </location>
</feature>
<comment type="caution">
    <text evidence="2">The sequence shown here is derived from an EMBL/GenBank/DDBJ whole genome shotgun (WGS) entry which is preliminary data.</text>
</comment>
<accession>A0A4Z2HPK3</accession>
<proteinExistence type="predicted"/>
<gene>
    <name evidence="2" type="ORF">EYF80_022307</name>
</gene>
<reference evidence="2 3" key="1">
    <citation type="submission" date="2019-03" db="EMBL/GenBank/DDBJ databases">
        <title>First draft genome of Liparis tanakae, snailfish: a comprehensive survey of snailfish specific genes.</title>
        <authorList>
            <person name="Kim W."/>
            <person name="Song I."/>
            <person name="Jeong J.-H."/>
            <person name="Kim D."/>
            <person name="Kim S."/>
            <person name="Ryu S."/>
            <person name="Song J.Y."/>
            <person name="Lee S.K."/>
        </authorList>
    </citation>
    <scope>NUCLEOTIDE SEQUENCE [LARGE SCALE GENOMIC DNA]</scope>
    <source>
        <tissue evidence="2">Muscle</tissue>
    </source>
</reference>
<evidence type="ECO:0000313" key="2">
    <source>
        <dbReference type="EMBL" id="TNN67501.1"/>
    </source>
</evidence>
<evidence type="ECO:0000256" key="1">
    <source>
        <dbReference type="SAM" id="MobiDB-lite"/>
    </source>
</evidence>
<feature type="region of interest" description="Disordered" evidence="1">
    <location>
        <begin position="1"/>
        <end position="26"/>
    </location>
</feature>
<organism evidence="2 3">
    <name type="scientific">Liparis tanakae</name>
    <name type="common">Tanaka's snailfish</name>
    <dbReference type="NCBI Taxonomy" id="230148"/>
    <lineage>
        <taxon>Eukaryota</taxon>
        <taxon>Metazoa</taxon>
        <taxon>Chordata</taxon>
        <taxon>Craniata</taxon>
        <taxon>Vertebrata</taxon>
        <taxon>Euteleostomi</taxon>
        <taxon>Actinopterygii</taxon>
        <taxon>Neopterygii</taxon>
        <taxon>Teleostei</taxon>
        <taxon>Neoteleostei</taxon>
        <taxon>Acanthomorphata</taxon>
        <taxon>Eupercaria</taxon>
        <taxon>Perciformes</taxon>
        <taxon>Cottioidei</taxon>
        <taxon>Cottales</taxon>
        <taxon>Liparidae</taxon>
        <taxon>Liparis</taxon>
    </lineage>
</organism>